<evidence type="ECO:0000256" key="2">
    <source>
        <dbReference type="ARBA" id="ARBA00004496"/>
    </source>
</evidence>
<evidence type="ECO:0000256" key="3">
    <source>
        <dbReference type="ARBA" id="ARBA00006442"/>
    </source>
</evidence>
<dbReference type="Gene3D" id="3.50.50.60">
    <property type="entry name" value="FAD/NAD(P)-binding domain"/>
    <property type="match status" value="2"/>
</dbReference>
<dbReference type="Gene3D" id="3.30.390.120">
    <property type="match status" value="1"/>
</dbReference>
<keyword evidence="8" id="KW-0520">NAD</keyword>
<evidence type="ECO:0000256" key="6">
    <source>
        <dbReference type="ARBA" id="ARBA00022827"/>
    </source>
</evidence>
<evidence type="ECO:0000256" key="1">
    <source>
        <dbReference type="ARBA" id="ARBA00001974"/>
    </source>
</evidence>
<name>A0ABT4JW82_9GAMM</name>
<proteinExistence type="inferred from homology"/>
<feature type="domain" description="FAD/NAD(P)-binding" evidence="9">
    <location>
        <begin position="24"/>
        <end position="299"/>
    </location>
</feature>
<evidence type="ECO:0000256" key="8">
    <source>
        <dbReference type="ARBA" id="ARBA00023027"/>
    </source>
</evidence>
<evidence type="ECO:0000259" key="10">
    <source>
        <dbReference type="Pfam" id="PF18113"/>
    </source>
</evidence>
<dbReference type="PANTHER" id="PTHR43429">
    <property type="entry name" value="PYRIDINE NUCLEOTIDE-DISULFIDE OXIDOREDUCTASE DOMAIN-CONTAINING"/>
    <property type="match status" value="1"/>
</dbReference>
<protein>
    <submittedName>
        <fullName evidence="11">FAD-dependent oxidoreductase</fullName>
    </submittedName>
</protein>
<organism evidence="11 12">
    <name type="scientific">Marinomonas phaeophyticola</name>
    <dbReference type="NCBI Taxonomy" id="3004091"/>
    <lineage>
        <taxon>Bacteria</taxon>
        <taxon>Pseudomonadati</taxon>
        <taxon>Pseudomonadota</taxon>
        <taxon>Gammaproteobacteria</taxon>
        <taxon>Oceanospirillales</taxon>
        <taxon>Oceanospirillaceae</taxon>
        <taxon>Marinomonas</taxon>
    </lineage>
</organism>
<dbReference type="InterPro" id="IPR023753">
    <property type="entry name" value="FAD/NAD-binding_dom"/>
</dbReference>
<dbReference type="EMBL" id="JAPUBN010000018">
    <property type="protein sequence ID" value="MCZ2722634.1"/>
    <property type="molecule type" value="Genomic_DNA"/>
</dbReference>
<accession>A0ABT4JW82</accession>
<dbReference type="InterPro" id="IPR041364">
    <property type="entry name" value="Rbx-bd"/>
</dbReference>
<keyword evidence="4" id="KW-0963">Cytoplasm</keyword>
<dbReference type="PRINTS" id="PR00411">
    <property type="entry name" value="PNDRDTASEI"/>
</dbReference>
<evidence type="ECO:0000259" key="9">
    <source>
        <dbReference type="Pfam" id="PF07992"/>
    </source>
</evidence>
<evidence type="ECO:0000313" key="12">
    <source>
        <dbReference type="Proteomes" id="UP001149719"/>
    </source>
</evidence>
<keyword evidence="12" id="KW-1185">Reference proteome</keyword>
<keyword evidence="5" id="KW-0285">Flavoprotein</keyword>
<dbReference type="InterPro" id="IPR050260">
    <property type="entry name" value="FAD-bd_OxRdtase"/>
</dbReference>
<dbReference type="SUPFAM" id="SSF51905">
    <property type="entry name" value="FAD/NAD(P)-binding domain"/>
    <property type="match status" value="1"/>
</dbReference>
<comment type="subcellular location">
    <subcellularLocation>
        <location evidence="2">Cytoplasm</location>
    </subcellularLocation>
</comment>
<dbReference type="Pfam" id="PF07992">
    <property type="entry name" value="Pyr_redox_2"/>
    <property type="match status" value="1"/>
</dbReference>
<evidence type="ECO:0000313" key="11">
    <source>
        <dbReference type="EMBL" id="MCZ2722634.1"/>
    </source>
</evidence>
<keyword evidence="7" id="KW-0560">Oxidoreductase</keyword>
<comment type="similarity">
    <text evidence="3">Belongs to the FAD-dependent oxidoreductase family.</text>
</comment>
<comment type="caution">
    <text evidence="11">The sequence shown here is derived from an EMBL/GenBank/DDBJ whole genome shotgun (WGS) entry which is preliminary data.</text>
</comment>
<feature type="domain" description="Rubredoxin binding" evidence="10">
    <location>
        <begin position="328"/>
        <end position="393"/>
    </location>
</feature>
<dbReference type="Proteomes" id="UP001149719">
    <property type="component" value="Unassembled WGS sequence"/>
</dbReference>
<evidence type="ECO:0000256" key="4">
    <source>
        <dbReference type="ARBA" id="ARBA00022490"/>
    </source>
</evidence>
<dbReference type="PRINTS" id="PR00368">
    <property type="entry name" value="FADPNR"/>
</dbReference>
<dbReference type="PANTHER" id="PTHR43429:SF3">
    <property type="entry name" value="NITRITE REDUCTASE [NAD(P)H]"/>
    <property type="match status" value="1"/>
</dbReference>
<dbReference type="InterPro" id="IPR036188">
    <property type="entry name" value="FAD/NAD-bd_sf"/>
</dbReference>
<gene>
    <name evidence="11" type="ORF">O1D97_13690</name>
</gene>
<evidence type="ECO:0000256" key="5">
    <source>
        <dbReference type="ARBA" id="ARBA00022630"/>
    </source>
</evidence>
<sequence>MIEVSHTQAESSIPVNLPLATPPIVIIGTGYAGYNLAQAIRERSPDANIVLFTTDDGSNYSKPGLSNAFARGLDAKGLITETLLQVEARLNVRIYGHCQITHIDTQKKLVTSRYGEQTYSKLVLAQGAQPIQLSFQGDASGDVMSVNNLLDYHHFREAIADKKHITVIGNGLIGCEFANDLCANGYKVSVVGLSDWPMDRLIPKDIGEQLQANLSEIGTDWYLNTSVERIERKGQGYLLTLTNGETLTTDFIMSAVGLKARTQLAQSAGIDCNLGIIVNGGLRTSVPDVYAIGDCAEIQGQVLPYIAPINYGIRALANCLLAKPTMAQYPLMPVMVKTPVLPLTLLTPPIHTQGHWQVTKEGNGIRALYLVDDKVMGFALAGNVTSERQQWLDRVAENRSSSVS</sequence>
<reference evidence="11" key="1">
    <citation type="submission" date="2022-12" db="EMBL/GenBank/DDBJ databases">
        <title>Marinomonas 15G1-11 sp. nov, isolated from marine algae.</title>
        <authorList>
            <person name="Butt M."/>
            <person name="Choi D.G."/>
            <person name="Kim J.M."/>
            <person name="Lee J.K."/>
            <person name="Baek J.H."/>
            <person name="Jeon C.O."/>
        </authorList>
    </citation>
    <scope>NUCLEOTIDE SEQUENCE</scope>
    <source>
        <strain evidence="11">15G1-11</strain>
    </source>
</reference>
<comment type="cofactor">
    <cofactor evidence="1">
        <name>FAD</name>
        <dbReference type="ChEBI" id="CHEBI:57692"/>
    </cofactor>
</comment>
<evidence type="ECO:0000256" key="7">
    <source>
        <dbReference type="ARBA" id="ARBA00023002"/>
    </source>
</evidence>
<dbReference type="Pfam" id="PF18113">
    <property type="entry name" value="Rbx_binding"/>
    <property type="match status" value="1"/>
</dbReference>
<keyword evidence="6" id="KW-0274">FAD</keyword>